<dbReference type="Proteomes" id="UP000386575">
    <property type="component" value="Unassembled WGS sequence"/>
</dbReference>
<evidence type="ECO:0000256" key="1">
    <source>
        <dbReference type="ARBA" id="ARBA00022491"/>
    </source>
</evidence>
<dbReference type="SUPFAM" id="SSF46689">
    <property type="entry name" value="Homeodomain-like"/>
    <property type="match status" value="1"/>
</dbReference>
<dbReference type="Pfam" id="PF13977">
    <property type="entry name" value="TetR_C_6"/>
    <property type="match status" value="1"/>
</dbReference>
<evidence type="ECO:0000313" key="7">
    <source>
        <dbReference type="EMBL" id="KAB1082190.1"/>
    </source>
</evidence>
<sequence>MPKIVDHNQRRAELVQVIIKVISEQGLNGTTVRSISRAGGFSSGVLSHYFSDKDEMIKFAFGGVADLIFERIDARLRVAKGAQRIRILIEEHLPIAAHDDETAVALAFWEVAMHDPHLRVQFKANYGRWRDYLRRELRALLPQVSDAEINVRVDIAVAATDGLLVTFALEGEEYGKARRTALVDRLMAALGLQTLQEAAA</sequence>
<evidence type="ECO:0000313" key="8">
    <source>
        <dbReference type="Proteomes" id="UP000386575"/>
    </source>
</evidence>
<keyword evidence="1" id="KW-0678">Repressor</keyword>
<feature type="domain" description="HTH tetR-type" evidence="6">
    <location>
        <begin position="8"/>
        <end position="68"/>
    </location>
</feature>
<dbReference type="InterPro" id="IPR001647">
    <property type="entry name" value="HTH_TetR"/>
</dbReference>
<accession>A0A6A1TFI9</accession>
<dbReference type="PANTHER" id="PTHR47506">
    <property type="entry name" value="TRANSCRIPTIONAL REGULATORY PROTEIN"/>
    <property type="match status" value="1"/>
</dbReference>
<feature type="DNA-binding region" description="H-T-H motif" evidence="5">
    <location>
        <begin position="31"/>
        <end position="50"/>
    </location>
</feature>
<evidence type="ECO:0000256" key="4">
    <source>
        <dbReference type="ARBA" id="ARBA00023163"/>
    </source>
</evidence>
<dbReference type="GO" id="GO:0003677">
    <property type="term" value="F:DNA binding"/>
    <property type="evidence" value="ECO:0007669"/>
    <property type="project" value="UniProtKB-UniRule"/>
</dbReference>
<dbReference type="InterPro" id="IPR039538">
    <property type="entry name" value="BetI_C"/>
</dbReference>
<reference evidence="7 8" key="1">
    <citation type="submission" date="2019-09" db="EMBL/GenBank/DDBJ databases">
        <title>Genome sequencing of Ng87 strain.</title>
        <authorList>
            <person name="Karasev E.S."/>
            <person name="Andronov E."/>
        </authorList>
    </citation>
    <scope>NUCLEOTIDE SEQUENCE [LARGE SCALE GENOMIC DNA]</scope>
    <source>
        <strain evidence="7 8">Ng87</strain>
    </source>
</reference>
<dbReference type="InterPro" id="IPR009057">
    <property type="entry name" value="Homeodomain-like_sf"/>
</dbReference>
<dbReference type="InterPro" id="IPR036271">
    <property type="entry name" value="Tet_transcr_reg_TetR-rel_C_sf"/>
</dbReference>
<dbReference type="AlphaFoldDB" id="A0A6A1TFI9"/>
<gene>
    <name evidence="7" type="ORF">F4V91_33255</name>
</gene>
<dbReference type="SUPFAM" id="SSF48498">
    <property type="entry name" value="Tetracyclin repressor-like, C-terminal domain"/>
    <property type="match status" value="1"/>
</dbReference>
<name>A0A6A1TFI9_NEOGA</name>
<organism evidence="7 8">
    <name type="scientific">Neorhizobium galegae</name>
    <name type="common">Rhizobium galegae</name>
    <dbReference type="NCBI Taxonomy" id="399"/>
    <lineage>
        <taxon>Bacteria</taxon>
        <taxon>Pseudomonadati</taxon>
        <taxon>Pseudomonadota</taxon>
        <taxon>Alphaproteobacteria</taxon>
        <taxon>Hyphomicrobiales</taxon>
        <taxon>Rhizobiaceae</taxon>
        <taxon>Rhizobium/Agrobacterium group</taxon>
        <taxon>Neorhizobium</taxon>
    </lineage>
</organism>
<evidence type="ECO:0000256" key="3">
    <source>
        <dbReference type="ARBA" id="ARBA00023125"/>
    </source>
</evidence>
<dbReference type="Pfam" id="PF00440">
    <property type="entry name" value="TetR_N"/>
    <property type="match status" value="1"/>
</dbReference>
<dbReference type="EMBL" id="VZUL01000006">
    <property type="protein sequence ID" value="KAB1082190.1"/>
    <property type="molecule type" value="Genomic_DNA"/>
</dbReference>
<dbReference type="PANTHER" id="PTHR47506:SF6">
    <property type="entry name" value="HTH-TYPE TRANSCRIPTIONAL REPRESSOR NEMR"/>
    <property type="match status" value="1"/>
</dbReference>
<keyword evidence="2" id="KW-0805">Transcription regulation</keyword>
<dbReference type="PROSITE" id="PS50977">
    <property type="entry name" value="HTH_TETR_2"/>
    <property type="match status" value="1"/>
</dbReference>
<keyword evidence="3 5" id="KW-0238">DNA-binding</keyword>
<dbReference type="Gene3D" id="1.10.357.10">
    <property type="entry name" value="Tetracycline Repressor, domain 2"/>
    <property type="match status" value="1"/>
</dbReference>
<evidence type="ECO:0000259" key="6">
    <source>
        <dbReference type="PROSITE" id="PS50977"/>
    </source>
</evidence>
<evidence type="ECO:0000256" key="2">
    <source>
        <dbReference type="ARBA" id="ARBA00023015"/>
    </source>
</evidence>
<evidence type="ECO:0000256" key="5">
    <source>
        <dbReference type="PROSITE-ProRule" id="PRU00335"/>
    </source>
</evidence>
<comment type="caution">
    <text evidence="7">The sequence shown here is derived from an EMBL/GenBank/DDBJ whole genome shotgun (WGS) entry which is preliminary data.</text>
</comment>
<keyword evidence="4" id="KW-0804">Transcription</keyword>
<proteinExistence type="predicted"/>
<protein>
    <submittedName>
        <fullName evidence="7">TetR family transcriptional regulator</fullName>
    </submittedName>
</protein>
<dbReference type="RefSeq" id="WP_151047746.1">
    <property type="nucleotide sequence ID" value="NZ_VZUL01000006.1"/>
</dbReference>